<dbReference type="EC" id="2.1.1.189" evidence="9"/>
<keyword evidence="8" id="KW-0411">Iron-sulfur</keyword>
<feature type="binding site" evidence="10">
    <location>
        <position position="305"/>
    </location>
    <ligand>
        <name>S-adenosyl-L-methionine</name>
        <dbReference type="ChEBI" id="CHEBI:59789"/>
    </ligand>
</feature>
<dbReference type="InterPro" id="IPR011825">
    <property type="entry name" value="23SrRNA_MeTrfase_RlmC"/>
</dbReference>
<dbReference type="GO" id="GO:0070041">
    <property type="term" value="F:rRNA (uridine-C5-)-methyltransferase activity"/>
    <property type="evidence" value="ECO:0007669"/>
    <property type="project" value="TreeGrafter"/>
</dbReference>
<evidence type="ECO:0000256" key="3">
    <source>
        <dbReference type="ARBA" id="ARBA00022603"/>
    </source>
</evidence>
<dbReference type="EMBL" id="RBWY01000001">
    <property type="protein sequence ID" value="RKS87758.1"/>
    <property type="molecule type" value="Genomic_DNA"/>
</dbReference>
<keyword evidence="2" id="KW-0698">rRNA processing</keyword>
<organism evidence="12 13">
    <name type="scientific">Orbus hercynius</name>
    <dbReference type="NCBI Taxonomy" id="593135"/>
    <lineage>
        <taxon>Bacteria</taxon>
        <taxon>Pseudomonadati</taxon>
        <taxon>Pseudomonadota</taxon>
        <taxon>Gammaproteobacteria</taxon>
        <taxon>Orbales</taxon>
        <taxon>Orbaceae</taxon>
        <taxon>Orbus</taxon>
    </lineage>
</organism>
<dbReference type="InterPro" id="IPR030391">
    <property type="entry name" value="MeTrfase_TrmA_CS"/>
</dbReference>
<dbReference type="Gene3D" id="2.40.50.1070">
    <property type="match status" value="1"/>
</dbReference>
<proteinExistence type="inferred from homology"/>
<dbReference type="PROSITE" id="PS01231">
    <property type="entry name" value="TRMA_2"/>
    <property type="match status" value="1"/>
</dbReference>
<dbReference type="SUPFAM" id="SSF53335">
    <property type="entry name" value="S-adenosyl-L-methionine-dependent methyltransferases"/>
    <property type="match status" value="1"/>
</dbReference>
<dbReference type="CDD" id="cd02440">
    <property type="entry name" value="AdoMet_MTases"/>
    <property type="match status" value="1"/>
</dbReference>
<dbReference type="OrthoDB" id="9804590at2"/>
<evidence type="ECO:0000256" key="8">
    <source>
        <dbReference type="ARBA" id="ARBA00023014"/>
    </source>
</evidence>
<evidence type="ECO:0000256" key="11">
    <source>
        <dbReference type="PROSITE-ProRule" id="PRU10015"/>
    </source>
</evidence>
<feature type="binding site" evidence="10">
    <location>
        <position position="259"/>
    </location>
    <ligand>
        <name>S-adenosyl-L-methionine</name>
        <dbReference type="ChEBI" id="CHEBI:59789"/>
    </ligand>
</feature>
<feature type="binding site" evidence="10">
    <location>
        <position position="209"/>
    </location>
    <ligand>
        <name>S-adenosyl-L-methionine</name>
        <dbReference type="ChEBI" id="CHEBI:59789"/>
    </ligand>
</feature>
<dbReference type="PROSITE" id="PS01230">
    <property type="entry name" value="TRMA_1"/>
    <property type="match status" value="1"/>
</dbReference>
<feature type="binding site" evidence="10">
    <location>
        <position position="238"/>
    </location>
    <ligand>
        <name>S-adenosyl-L-methionine</name>
        <dbReference type="ChEBI" id="CHEBI:59789"/>
    </ligand>
</feature>
<dbReference type="GO" id="GO:0051539">
    <property type="term" value="F:4 iron, 4 sulfur cluster binding"/>
    <property type="evidence" value="ECO:0007669"/>
    <property type="project" value="UniProtKB-KW"/>
</dbReference>
<sequence>MICSYYNSHQCRSCSWLEKPYARQIHDKQAMLSQKLNEFNPEVILDPIMSEQVAFRNKAKMAVLGTVEKPILGIMTDGNAVDLCDCPLYSPVMRSTLYQLRTLIKQLQLVPYNIRKKKGEIKFIILTEAKGQFMLRIVLRSEKEQSKITHALAEIQQNMPQLIVISINIQPEHSAVLEGPQEFILTQQQQFPITMNNIPLFIQKGSFFQTNTAVASQLYATAKQWLDSLNVNAIWDLFCGVGGFGLHCITAQRQLTGIEINQEAIACAKLSARLMDYNKISFQSLDAAKFAYSQPNSQPDLVLVNPPRRGLGQALADYLHQMSSQYILYSSCNLDSLVADLKVLTQYQIQCVQLFDMFPHTEHMEILVLLKNTQYNKDIK</sequence>
<dbReference type="GO" id="GO:0046872">
    <property type="term" value="F:metal ion binding"/>
    <property type="evidence" value="ECO:0007669"/>
    <property type="project" value="UniProtKB-KW"/>
</dbReference>
<keyword evidence="6" id="KW-0479">Metal-binding</keyword>
<evidence type="ECO:0000256" key="7">
    <source>
        <dbReference type="ARBA" id="ARBA00023004"/>
    </source>
</evidence>
<evidence type="ECO:0000256" key="10">
    <source>
        <dbReference type="PROSITE-ProRule" id="PRU01024"/>
    </source>
</evidence>
<keyword evidence="5 10" id="KW-0949">S-adenosyl-L-methionine</keyword>
<evidence type="ECO:0000256" key="6">
    <source>
        <dbReference type="ARBA" id="ARBA00022723"/>
    </source>
</evidence>
<evidence type="ECO:0000256" key="9">
    <source>
        <dbReference type="NCBIfam" id="TIGR02085"/>
    </source>
</evidence>
<evidence type="ECO:0000256" key="2">
    <source>
        <dbReference type="ARBA" id="ARBA00022552"/>
    </source>
</evidence>
<keyword evidence="1" id="KW-0004">4Fe-4S</keyword>
<accession>A0A495RLS1</accession>
<dbReference type="PROSITE" id="PS51687">
    <property type="entry name" value="SAM_MT_RNA_M5U"/>
    <property type="match status" value="1"/>
</dbReference>
<protein>
    <recommendedName>
        <fullName evidence="9">23S rRNA (uracil(747)-C(5))-methyltransferase RlmC</fullName>
        <ecNumber evidence="9">2.1.1.189</ecNumber>
    </recommendedName>
</protein>
<dbReference type="Gene3D" id="3.40.50.150">
    <property type="entry name" value="Vaccinia Virus protein VP39"/>
    <property type="match status" value="1"/>
</dbReference>
<dbReference type="Proteomes" id="UP000278542">
    <property type="component" value="Unassembled WGS sequence"/>
</dbReference>
<keyword evidence="13" id="KW-1185">Reference proteome</keyword>
<dbReference type="Pfam" id="PF05958">
    <property type="entry name" value="tRNA_U5-meth_tr"/>
    <property type="match status" value="1"/>
</dbReference>
<comment type="similarity">
    <text evidence="10">Belongs to the class I-like SAM-binding methyltransferase superfamily. RNA M5U methyltransferase family.</text>
</comment>
<dbReference type="GO" id="GO:0070475">
    <property type="term" value="P:rRNA base methylation"/>
    <property type="evidence" value="ECO:0007669"/>
    <property type="project" value="TreeGrafter"/>
</dbReference>
<feature type="active site" evidence="11">
    <location>
        <position position="332"/>
    </location>
</feature>
<dbReference type="PANTHER" id="PTHR11061">
    <property type="entry name" value="RNA M5U METHYLTRANSFERASE"/>
    <property type="match status" value="1"/>
</dbReference>
<comment type="caution">
    <text evidence="12">The sequence shown here is derived from an EMBL/GenBank/DDBJ whole genome shotgun (WGS) entry which is preliminary data.</text>
</comment>
<dbReference type="RefSeq" id="WP_121144631.1">
    <property type="nucleotide sequence ID" value="NZ_RBWY01000001.1"/>
</dbReference>
<keyword evidence="3 10" id="KW-0489">Methyltransferase</keyword>
<evidence type="ECO:0000313" key="13">
    <source>
        <dbReference type="Proteomes" id="UP000278542"/>
    </source>
</evidence>
<dbReference type="PANTHER" id="PTHR11061:SF30">
    <property type="entry name" value="TRNA (URACIL(54)-C(5))-METHYLTRANSFERASE"/>
    <property type="match status" value="1"/>
</dbReference>
<evidence type="ECO:0000256" key="4">
    <source>
        <dbReference type="ARBA" id="ARBA00022679"/>
    </source>
</evidence>
<dbReference type="InterPro" id="IPR029063">
    <property type="entry name" value="SAM-dependent_MTases_sf"/>
</dbReference>
<evidence type="ECO:0000313" key="12">
    <source>
        <dbReference type="EMBL" id="RKS87758.1"/>
    </source>
</evidence>
<evidence type="ECO:0000256" key="5">
    <source>
        <dbReference type="ARBA" id="ARBA00022691"/>
    </source>
</evidence>
<keyword evidence="7" id="KW-0408">Iron</keyword>
<dbReference type="InterPro" id="IPR010280">
    <property type="entry name" value="U5_MeTrfase_fam"/>
</dbReference>
<dbReference type="NCBIfam" id="TIGR02085">
    <property type="entry name" value="meth_trns_rumB"/>
    <property type="match status" value="1"/>
</dbReference>
<dbReference type="InterPro" id="IPR030390">
    <property type="entry name" value="MeTrfase_TrmA_AS"/>
</dbReference>
<name>A0A495RLS1_9GAMM</name>
<gene>
    <name evidence="12" type="ORF">DES39_1001</name>
</gene>
<feature type="active site" description="Nucleophile" evidence="10">
    <location>
        <position position="332"/>
    </location>
</feature>
<reference evidence="12 13" key="1">
    <citation type="submission" date="2018-10" db="EMBL/GenBank/DDBJ databases">
        <title>Genomic Encyclopedia of Type Strains, Phase IV (KMG-IV): sequencing the most valuable type-strain genomes for metagenomic binning, comparative biology and taxonomic classification.</title>
        <authorList>
            <person name="Goeker M."/>
        </authorList>
    </citation>
    <scope>NUCLEOTIDE SEQUENCE [LARGE SCALE GENOMIC DNA]</scope>
    <source>
        <strain evidence="12 13">DSM 22228</strain>
    </source>
</reference>
<evidence type="ECO:0000256" key="1">
    <source>
        <dbReference type="ARBA" id="ARBA00022485"/>
    </source>
</evidence>
<dbReference type="AlphaFoldDB" id="A0A495RLS1"/>
<keyword evidence="4 10" id="KW-0808">Transferase</keyword>